<keyword evidence="6" id="KW-1185">Reference proteome</keyword>
<proteinExistence type="predicted"/>
<reference evidence="5 6" key="1">
    <citation type="submission" date="2018-05" db="EMBL/GenBank/DDBJ databases">
        <title>Genomic Encyclopedia of Type Strains, Phase IV (KMG-IV): sequencing the most valuable type-strain genomes for metagenomic binning, comparative biology and taxonomic classification.</title>
        <authorList>
            <person name="Goeker M."/>
        </authorList>
    </citation>
    <scope>NUCLEOTIDE SEQUENCE [LARGE SCALE GENOMIC DNA]</scope>
    <source>
        <strain evidence="5 6">DSM 22440</strain>
    </source>
</reference>
<dbReference type="Proteomes" id="UP000247922">
    <property type="component" value="Unassembled WGS sequence"/>
</dbReference>
<evidence type="ECO:0000313" key="6">
    <source>
        <dbReference type="Proteomes" id="UP000247922"/>
    </source>
</evidence>
<evidence type="ECO:0000256" key="2">
    <source>
        <dbReference type="ARBA" id="ARBA00022741"/>
    </source>
</evidence>
<dbReference type="PROSITE" id="PS50893">
    <property type="entry name" value="ABC_TRANSPORTER_2"/>
    <property type="match status" value="1"/>
</dbReference>
<comment type="caution">
    <text evidence="5">The sequence shown here is derived from an EMBL/GenBank/DDBJ whole genome shotgun (WGS) entry which is preliminary data.</text>
</comment>
<evidence type="ECO:0000256" key="1">
    <source>
        <dbReference type="ARBA" id="ARBA00022448"/>
    </source>
</evidence>
<dbReference type="AlphaFoldDB" id="A0A2V3W1Z2"/>
<dbReference type="GO" id="GO:0016887">
    <property type="term" value="F:ATP hydrolysis activity"/>
    <property type="evidence" value="ECO:0007669"/>
    <property type="project" value="InterPro"/>
</dbReference>
<protein>
    <submittedName>
        <fullName evidence="5">NitT/TauT family transport system ATP-binding protein/taurine transport system ATP-binding protein</fullName>
    </submittedName>
</protein>
<organism evidence="5 6">
    <name type="scientific">Streptohalobacillus salinus</name>
    <dbReference type="NCBI Taxonomy" id="621096"/>
    <lineage>
        <taxon>Bacteria</taxon>
        <taxon>Bacillati</taxon>
        <taxon>Bacillota</taxon>
        <taxon>Bacilli</taxon>
        <taxon>Bacillales</taxon>
        <taxon>Bacillaceae</taxon>
        <taxon>Streptohalobacillus</taxon>
    </lineage>
</organism>
<dbReference type="PROSITE" id="PS00211">
    <property type="entry name" value="ABC_TRANSPORTER_1"/>
    <property type="match status" value="1"/>
</dbReference>
<evidence type="ECO:0000256" key="3">
    <source>
        <dbReference type="ARBA" id="ARBA00022840"/>
    </source>
</evidence>
<sequence>MHMSNRSFIEIRQLSYHYREEAVIEKLNLDFSAGISYGIIGESGVGKTTLLRLLAGFLTPTAGQITIEGTTRTAPREKTGFLFQDLGLFPWQTAYQAIEMPLRLEKKTASERKSAVTAQLQALKIEAIKHQYPHQLSGGQKQRVALARTLITAPDLLLMDEPTSALDMMTKESIQSLMLTLQQTYQTTMVFVTHDIEEAVFLAQKILLMHQDGSIEIIENPLVETENKRESLAFYQKCIEIRQAMQRGEQL</sequence>
<dbReference type="PANTHER" id="PTHR42781:SF8">
    <property type="entry name" value="BICARBONATE TRANSPORT ATP-BINDING PROTEIN CMPC"/>
    <property type="match status" value="1"/>
</dbReference>
<accession>A0A2V3W1Z2</accession>
<dbReference type="GO" id="GO:0005524">
    <property type="term" value="F:ATP binding"/>
    <property type="evidence" value="ECO:0007669"/>
    <property type="project" value="UniProtKB-KW"/>
</dbReference>
<keyword evidence="2" id="KW-0547">Nucleotide-binding</keyword>
<dbReference type="EMBL" id="QJJR01000017">
    <property type="protein sequence ID" value="PXW87194.1"/>
    <property type="molecule type" value="Genomic_DNA"/>
</dbReference>
<dbReference type="Gene3D" id="3.40.50.300">
    <property type="entry name" value="P-loop containing nucleotide triphosphate hydrolases"/>
    <property type="match status" value="1"/>
</dbReference>
<dbReference type="InterPro" id="IPR003439">
    <property type="entry name" value="ABC_transporter-like_ATP-bd"/>
</dbReference>
<dbReference type="InterPro" id="IPR003593">
    <property type="entry name" value="AAA+_ATPase"/>
</dbReference>
<keyword evidence="1" id="KW-0813">Transport</keyword>
<dbReference type="InterPro" id="IPR050093">
    <property type="entry name" value="ABC_SmlMolc_Importer"/>
</dbReference>
<dbReference type="InterPro" id="IPR027417">
    <property type="entry name" value="P-loop_NTPase"/>
</dbReference>
<dbReference type="InterPro" id="IPR017871">
    <property type="entry name" value="ABC_transporter-like_CS"/>
</dbReference>
<keyword evidence="3 5" id="KW-0067">ATP-binding</keyword>
<gene>
    <name evidence="5" type="ORF">DES38_11732</name>
</gene>
<name>A0A2V3W1Z2_9BACI</name>
<dbReference type="SMART" id="SM00382">
    <property type="entry name" value="AAA"/>
    <property type="match status" value="1"/>
</dbReference>
<dbReference type="PANTHER" id="PTHR42781">
    <property type="entry name" value="SPERMIDINE/PUTRESCINE IMPORT ATP-BINDING PROTEIN POTA"/>
    <property type="match status" value="1"/>
</dbReference>
<feature type="domain" description="ABC transporter" evidence="4">
    <location>
        <begin position="9"/>
        <end position="236"/>
    </location>
</feature>
<evidence type="ECO:0000313" key="5">
    <source>
        <dbReference type="EMBL" id="PXW87194.1"/>
    </source>
</evidence>
<dbReference type="Pfam" id="PF00005">
    <property type="entry name" value="ABC_tran"/>
    <property type="match status" value="1"/>
</dbReference>
<evidence type="ECO:0000259" key="4">
    <source>
        <dbReference type="PROSITE" id="PS50893"/>
    </source>
</evidence>
<dbReference type="SUPFAM" id="SSF52540">
    <property type="entry name" value="P-loop containing nucleoside triphosphate hydrolases"/>
    <property type="match status" value="1"/>
</dbReference>